<dbReference type="EMBL" id="DSTU01000004">
    <property type="protein sequence ID" value="HFJ53812.1"/>
    <property type="molecule type" value="Genomic_DNA"/>
</dbReference>
<dbReference type="EMBL" id="DSLG01000008">
    <property type="protein sequence ID" value="HEA87974.1"/>
    <property type="molecule type" value="Genomic_DNA"/>
</dbReference>
<dbReference type="PANTHER" id="PTHR43428:SF1">
    <property type="entry name" value="ARSENATE REDUCTASE"/>
    <property type="match status" value="1"/>
</dbReference>
<dbReference type="SUPFAM" id="SSF52788">
    <property type="entry name" value="Phosphotyrosine protein phosphatases I"/>
    <property type="match status" value="1"/>
</dbReference>
<keyword evidence="1" id="KW-0059">Arsenical resistance</keyword>
<dbReference type="InterPro" id="IPR023485">
    <property type="entry name" value="Ptyr_pPase"/>
</dbReference>
<protein>
    <submittedName>
        <fullName evidence="3">Arsenate reductase ArsC</fullName>
    </submittedName>
</protein>
<gene>
    <name evidence="3" type="ORF">ENP94_08250</name>
    <name evidence="4" type="ORF">ENS16_03895</name>
</gene>
<evidence type="ECO:0000313" key="3">
    <source>
        <dbReference type="EMBL" id="HEA87974.1"/>
    </source>
</evidence>
<evidence type="ECO:0000313" key="4">
    <source>
        <dbReference type="EMBL" id="HFJ53812.1"/>
    </source>
</evidence>
<dbReference type="CDD" id="cd16345">
    <property type="entry name" value="LMWP_ArsC"/>
    <property type="match status" value="1"/>
</dbReference>
<evidence type="ECO:0000259" key="2">
    <source>
        <dbReference type="SMART" id="SM00226"/>
    </source>
</evidence>
<dbReference type="GO" id="GO:0046685">
    <property type="term" value="P:response to arsenic-containing substance"/>
    <property type="evidence" value="ECO:0007669"/>
    <property type="project" value="UniProtKB-KW"/>
</dbReference>
<dbReference type="SMART" id="SM00226">
    <property type="entry name" value="LMWPc"/>
    <property type="match status" value="1"/>
</dbReference>
<dbReference type="InterPro" id="IPR036196">
    <property type="entry name" value="Ptyr_pPase_sf"/>
</dbReference>
<name>A0A7C1NI49_UNCW3</name>
<reference evidence="3" key="1">
    <citation type="journal article" date="2020" name="mSystems">
        <title>Genome- and Community-Level Interaction Insights into Carbon Utilization and Element Cycling Functions of Hydrothermarchaeota in Hydrothermal Sediment.</title>
        <authorList>
            <person name="Zhou Z."/>
            <person name="Liu Y."/>
            <person name="Xu W."/>
            <person name="Pan J."/>
            <person name="Luo Z.H."/>
            <person name="Li M."/>
        </authorList>
    </citation>
    <scope>NUCLEOTIDE SEQUENCE [LARGE SCALE GENOMIC DNA]</scope>
    <source>
        <strain evidence="3">SpSt-265</strain>
        <strain evidence="4">SpSt-465</strain>
    </source>
</reference>
<accession>A0A7C1NI49</accession>
<evidence type="ECO:0000256" key="1">
    <source>
        <dbReference type="ARBA" id="ARBA00022849"/>
    </source>
</evidence>
<dbReference type="PANTHER" id="PTHR43428">
    <property type="entry name" value="ARSENATE REDUCTASE"/>
    <property type="match status" value="1"/>
</dbReference>
<dbReference type="Gene3D" id="3.40.50.2300">
    <property type="match status" value="1"/>
</dbReference>
<sequence length="131" mass="14573">MRRILFACVGNSCRSQLAEAFCRALGRDVDCASAGSRPEREVAPETVAVMQEMGIDISGARPKGFADLPDLKFDYLVTMGCEVNCPCLPGAKRIEWQIPDPGGKGIEEYRRVRDIIRKEVEGLLKEIKEEK</sequence>
<organism evidence="3">
    <name type="scientific">candidate division WOR-3 bacterium</name>
    <dbReference type="NCBI Taxonomy" id="2052148"/>
    <lineage>
        <taxon>Bacteria</taxon>
        <taxon>Bacteria division WOR-3</taxon>
    </lineage>
</organism>
<dbReference type="Pfam" id="PF01451">
    <property type="entry name" value="LMWPc"/>
    <property type="match status" value="1"/>
</dbReference>
<proteinExistence type="predicted"/>
<dbReference type="AlphaFoldDB" id="A0A7C1NI49"/>
<feature type="domain" description="Phosphotyrosine protein phosphatase I" evidence="2">
    <location>
        <begin position="2"/>
        <end position="126"/>
    </location>
</feature>
<comment type="caution">
    <text evidence="3">The sequence shown here is derived from an EMBL/GenBank/DDBJ whole genome shotgun (WGS) entry which is preliminary data.</text>
</comment>